<gene>
    <name evidence="2" type="ORF">B1H20_10485</name>
</gene>
<accession>A0A1V0U9J3</accession>
<dbReference type="OrthoDB" id="4114694at2"/>
<dbReference type="RefSeq" id="WP_083192418.1">
    <property type="nucleotide sequence ID" value="NZ_CP020570.1"/>
</dbReference>
<feature type="domain" description="DUF11" evidence="1">
    <location>
        <begin position="191"/>
        <end position="287"/>
    </location>
</feature>
<evidence type="ECO:0000313" key="3">
    <source>
        <dbReference type="Proteomes" id="UP000192445"/>
    </source>
</evidence>
<dbReference type="STRING" id="1935.B1H20_10485"/>
<protein>
    <recommendedName>
        <fullName evidence="1">DUF11 domain-containing protein</fullName>
    </recommendedName>
</protein>
<evidence type="ECO:0000313" key="2">
    <source>
        <dbReference type="EMBL" id="ARF61787.1"/>
    </source>
</evidence>
<dbReference type="AlphaFoldDB" id="A0A1V0U9J3"/>
<dbReference type="EMBL" id="CP020570">
    <property type="protein sequence ID" value="ARF61787.1"/>
    <property type="molecule type" value="Genomic_DNA"/>
</dbReference>
<dbReference type="Pfam" id="PF01345">
    <property type="entry name" value="DUF11"/>
    <property type="match status" value="1"/>
</dbReference>
<name>A0A1V0U9J3_STRVN</name>
<dbReference type="NCBIfam" id="TIGR01451">
    <property type="entry name" value="B_ant_repeat"/>
    <property type="match status" value="1"/>
</dbReference>
<reference evidence="2 3" key="1">
    <citation type="submission" date="2017-03" db="EMBL/GenBank/DDBJ databases">
        <title>Complete Genome Sequence of a natural compounds producer, Streptomyces violaceus S21.</title>
        <authorList>
            <person name="Zhong C."/>
            <person name="Zhao Z."/>
            <person name="Fu J."/>
            <person name="Zong G."/>
            <person name="Qin R."/>
            <person name="Cao G."/>
        </authorList>
    </citation>
    <scope>NUCLEOTIDE SEQUENCE [LARGE SCALE GENOMIC DNA]</scope>
    <source>
        <strain evidence="2 3">S21</strain>
    </source>
</reference>
<dbReference type="Proteomes" id="UP000192445">
    <property type="component" value="Chromosome"/>
</dbReference>
<dbReference type="InterPro" id="IPR001434">
    <property type="entry name" value="OmcB-like_DUF11"/>
</dbReference>
<evidence type="ECO:0000259" key="1">
    <source>
        <dbReference type="Pfam" id="PF01345"/>
    </source>
</evidence>
<organism evidence="2 3">
    <name type="scientific">Streptomyces violaceoruber</name>
    <dbReference type="NCBI Taxonomy" id="1935"/>
    <lineage>
        <taxon>Bacteria</taxon>
        <taxon>Bacillati</taxon>
        <taxon>Actinomycetota</taxon>
        <taxon>Actinomycetes</taxon>
        <taxon>Kitasatosporales</taxon>
        <taxon>Streptomycetaceae</taxon>
        <taxon>Streptomyces</taxon>
        <taxon>Streptomyces violaceoruber group</taxon>
    </lineage>
</organism>
<proteinExistence type="predicted"/>
<sequence length="299" mass="30534">MKRSASSSNRPRRPRGLARVPALLTAFLFAVAGPQFLPGPAYAVSHISVSSTTVAAGETLTIDFDGTADTPRTGAGENFYSGSTDLGTLDTFTTIESCTGNTAPCHEVEGYGPRVPLGDLDGGEAFSGSITLRVDPETPAGTFVLRYQLYANGGEATADGPVITVTNTPAEADMEVGLGARPRFGVLVPALSYTLSARNHGPEDATDVTVTATLPAGRTATDLSAGCTSAPGTVTCVHRDIAEGAEAVSTFSLPVELLDFGTVAVSATRTASSPHDPNPANDTFAATCAVISIALAHCA</sequence>
<dbReference type="KEGG" id="svu:B1H20_10485"/>
<dbReference type="InterPro" id="IPR047589">
    <property type="entry name" value="DUF11_rpt"/>
</dbReference>